<dbReference type="GO" id="GO:0006412">
    <property type="term" value="P:translation"/>
    <property type="evidence" value="ECO:0007669"/>
    <property type="project" value="UniProtKB-KW"/>
</dbReference>
<reference evidence="8" key="1">
    <citation type="submission" date="2022-12" db="EMBL/GenBank/DDBJ databases">
        <title>Reference genome sequencing for broad-spectrum identification of bacterial and archaeal isolates by mass spectrometry.</title>
        <authorList>
            <person name="Sekiguchi Y."/>
            <person name="Tourlousse D.M."/>
        </authorList>
    </citation>
    <scope>NUCLEOTIDE SEQUENCE</scope>
    <source>
        <strain evidence="8">14</strain>
    </source>
</reference>
<dbReference type="AlphaFoldDB" id="A0A9W6D115"/>
<keyword evidence="6" id="KW-0030">Aminoacyl-tRNA synthetase</keyword>
<keyword evidence="9" id="KW-1185">Reference proteome</keyword>
<dbReference type="Gene3D" id="3.30.930.10">
    <property type="entry name" value="Bira Bifunctional Protein, Domain 2"/>
    <property type="match status" value="1"/>
</dbReference>
<dbReference type="GO" id="GO:0005524">
    <property type="term" value="F:ATP binding"/>
    <property type="evidence" value="ECO:0007669"/>
    <property type="project" value="UniProtKB-KW"/>
</dbReference>
<evidence type="ECO:0000259" key="7">
    <source>
        <dbReference type="PROSITE" id="PS51447"/>
    </source>
</evidence>
<evidence type="ECO:0000256" key="6">
    <source>
        <dbReference type="ARBA" id="ARBA00023146"/>
    </source>
</evidence>
<keyword evidence="4" id="KW-0067">ATP-binding</keyword>
<feature type="domain" description="FDX-ACB" evidence="7">
    <location>
        <begin position="283"/>
        <end position="389"/>
    </location>
</feature>
<dbReference type="GO" id="GO:0000049">
    <property type="term" value="F:tRNA binding"/>
    <property type="evidence" value="ECO:0007669"/>
    <property type="project" value="InterPro"/>
</dbReference>
<dbReference type="SUPFAM" id="SSF55681">
    <property type="entry name" value="Class II aaRS and biotin synthetases"/>
    <property type="match status" value="1"/>
</dbReference>
<evidence type="ECO:0000313" key="9">
    <source>
        <dbReference type="Proteomes" id="UP001144396"/>
    </source>
</evidence>
<organism evidence="8 9">
    <name type="scientific">Agromyces rhizosphaerae</name>
    <dbReference type="NCBI Taxonomy" id="88374"/>
    <lineage>
        <taxon>Bacteria</taxon>
        <taxon>Bacillati</taxon>
        <taxon>Actinomycetota</taxon>
        <taxon>Actinomycetes</taxon>
        <taxon>Micrococcales</taxon>
        <taxon>Microbacteriaceae</taxon>
        <taxon>Agromyces</taxon>
    </lineage>
</organism>
<dbReference type="RefSeq" id="WP_281884089.1">
    <property type="nucleotide sequence ID" value="NZ_BSDP01000001.1"/>
</dbReference>
<comment type="caution">
    <text evidence="8">The sequence shown here is derived from an EMBL/GenBank/DDBJ whole genome shotgun (WGS) entry which is preliminary data.</text>
</comment>
<evidence type="ECO:0000256" key="2">
    <source>
        <dbReference type="ARBA" id="ARBA00022598"/>
    </source>
</evidence>
<sequence length="392" mass="42455">MPTLAEPTPGSAPGPAPTEQLLTADAVRHALAVRDLADPAQGAHAMQLVLADVLDAVGALWGAPVAVTRSTPLVTVADNYDHLGYDPADVTRDARYTRYVAPGVMLRSHTSSGMPAILRGLAADPPRGYDVVHALPGVTHRRDAVDRLHVGTPHQLDLWRVADRGYLPGETLDELAGAVVEAVLPGARWRQVPARHPYTRDGRQVDVWHDGEWVELAECGAIDRGVIRRAGLDPHLWTGVALGMGLDRALMLRKGIPDIRMLRSAHPLVAAQMRDLEPWRPVSSQPAVRRDLSIVVADDVDDELLGDRARDALGAEADVLESLEVLAVTDAAELPAAARERLRTRPGDRNALVRLVLRPLDRTLTDAEANALRDRVYLALHEGEVLELIAAP</sequence>
<dbReference type="PROSITE" id="PS51447">
    <property type="entry name" value="FDX_ACB"/>
    <property type="match status" value="1"/>
</dbReference>
<comment type="similarity">
    <text evidence="1">Belongs to the class-II aminoacyl-tRNA synthetase family.</text>
</comment>
<proteinExistence type="inferred from homology"/>
<dbReference type="Proteomes" id="UP001144396">
    <property type="component" value="Unassembled WGS sequence"/>
</dbReference>
<dbReference type="SMART" id="SM00896">
    <property type="entry name" value="FDX-ACB"/>
    <property type="match status" value="1"/>
</dbReference>
<evidence type="ECO:0000256" key="4">
    <source>
        <dbReference type="ARBA" id="ARBA00022840"/>
    </source>
</evidence>
<dbReference type="GO" id="GO:0043039">
    <property type="term" value="P:tRNA aminoacylation"/>
    <property type="evidence" value="ECO:0007669"/>
    <property type="project" value="InterPro"/>
</dbReference>
<dbReference type="EMBL" id="BSDP01000001">
    <property type="protein sequence ID" value="GLI27503.1"/>
    <property type="molecule type" value="Genomic_DNA"/>
</dbReference>
<keyword evidence="5" id="KW-0648">Protein biosynthesis</keyword>
<dbReference type="InterPro" id="IPR002319">
    <property type="entry name" value="Phenylalanyl-tRNA_Synthase"/>
</dbReference>
<dbReference type="GO" id="GO:0004812">
    <property type="term" value="F:aminoacyl-tRNA ligase activity"/>
    <property type="evidence" value="ECO:0007669"/>
    <property type="project" value="UniProtKB-KW"/>
</dbReference>
<gene>
    <name evidence="8" type="ORF">ARHIZOSPH14_17450</name>
</gene>
<dbReference type="InterPro" id="IPR005121">
    <property type="entry name" value="Fdx_antiC-bd"/>
</dbReference>
<keyword evidence="2" id="KW-0436">Ligase</keyword>
<accession>A0A9W6D115</accession>
<keyword evidence="3" id="KW-0547">Nucleotide-binding</keyword>
<dbReference type="Pfam" id="PF01409">
    <property type="entry name" value="tRNA-synt_2d"/>
    <property type="match status" value="1"/>
</dbReference>
<evidence type="ECO:0000256" key="1">
    <source>
        <dbReference type="ARBA" id="ARBA00008226"/>
    </source>
</evidence>
<dbReference type="Gene3D" id="3.30.70.380">
    <property type="entry name" value="Ferrodoxin-fold anticodon-binding domain"/>
    <property type="match status" value="1"/>
</dbReference>
<dbReference type="InterPro" id="IPR036690">
    <property type="entry name" value="Fdx_antiC-bd_sf"/>
</dbReference>
<name>A0A9W6D115_9MICO</name>
<dbReference type="SUPFAM" id="SSF54991">
    <property type="entry name" value="Anticodon-binding domain of PheRS"/>
    <property type="match status" value="1"/>
</dbReference>
<evidence type="ECO:0000256" key="5">
    <source>
        <dbReference type="ARBA" id="ARBA00022917"/>
    </source>
</evidence>
<dbReference type="InterPro" id="IPR045864">
    <property type="entry name" value="aa-tRNA-synth_II/BPL/LPL"/>
</dbReference>
<protein>
    <recommendedName>
        <fullName evidence="7">FDX-ACB domain-containing protein</fullName>
    </recommendedName>
</protein>
<evidence type="ECO:0000256" key="3">
    <source>
        <dbReference type="ARBA" id="ARBA00022741"/>
    </source>
</evidence>
<evidence type="ECO:0000313" key="8">
    <source>
        <dbReference type="EMBL" id="GLI27503.1"/>
    </source>
</evidence>